<sequence length="88" mass="9387">MAPHRMLSRELRAGTGDNSGFATRKVPYINYVDLVHPARLRGCPNGCGGAVHRAMLPVLSDVMKTVRTAAMAQCPAAGVKTNVARRGL</sequence>
<name>A0AAV7UUN1_PLEWA</name>
<accession>A0AAV7UUN1</accession>
<comment type="caution">
    <text evidence="1">The sequence shown here is derived from an EMBL/GenBank/DDBJ whole genome shotgun (WGS) entry which is preliminary data.</text>
</comment>
<gene>
    <name evidence="1" type="ORF">NDU88_001193</name>
</gene>
<reference evidence="1" key="1">
    <citation type="journal article" date="2022" name="bioRxiv">
        <title>Sequencing and chromosome-scale assembly of the giantPleurodeles waltlgenome.</title>
        <authorList>
            <person name="Brown T."/>
            <person name="Elewa A."/>
            <person name="Iarovenko S."/>
            <person name="Subramanian E."/>
            <person name="Araus A.J."/>
            <person name="Petzold A."/>
            <person name="Susuki M."/>
            <person name="Suzuki K.-i.T."/>
            <person name="Hayashi T."/>
            <person name="Toyoda A."/>
            <person name="Oliveira C."/>
            <person name="Osipova E."/>
            <person name="Leigh N.D."/>
            <person name="Simon A."/>
            <person name="Yun M.H."/>
        </authorList>
    </citation>
    <scope>NUCLEOTIDE SEQUENCE</scope>
    <source>
        <strain evidence="1">20211129_DDA</strain>
        <tissue evidence="1">Liver</tissue>
    </source>
</reference>
<evidence type="ECO:0000313" key="2">
    <source>
        <dbReference type="Proteomes" id="UP001066276"/>
    </source>
</evidence>
<dbReference type="AlphaFoldDB" id="A0AAV7UUN1"/>
<protein>
    <submittedName>
        <fullName evidence="1">Uncharacterized protein</fullName>
    </submittedName>
</protein>
<dbReference type="EMBL" id="JANPWB010000004">
    <property type="protein sequence ID" value="KAJ1191880.1"/>
    <property type="molecule type" value="Genomic_DNA"/>
</dbReference>
<keyword evidence="2" id="KW-1185">Reference proteome</keyword>
<proteinExistence type="predicted"/>
<organism evidence="1 2">
    <name type="scientific">Pleurodeles waltl</name>
    <name type="common">Iberian ribbed newt</name>
    <dbReference type="NCBI Taxonomy" id="8319"/>
    <lineage>
        <taxon>Eukaryota</taxon>
        <taxon>Metazoa</taxon>
        <taxon>Chordata</taxon>
        <taxon>Craniata</taxon>
        <taxon>Vertebrata</taxon>
        <taxon>Euteleostomi</taxon>
        <taxon>Amphibia</taxon>
        <taxon>Batrachia</taxon>
        <taxon>Caudata</taxon>
        <taxon>Salamandroidea</taxon>
        <taxon>Salamandridae</taxon>
        <taxon>Pleurodelinae</taxon>
        <taxon>Pleurodeles</taxon>
    </lineage>
</organism>
<dbReference type="Proteomes" id="UP001066276">
    <property type="component" value="Chromosome 2_2"/>
</dbReference>
<evidence type="ECO:0000313" key="1">
    <source>
        <dbReference type="EMBL" id="KAJ1191880.1"/>
    </source>
</evidence>